<evidence type="ECO:0000256" key="3">
    <source>
        <dbReference type="ARBA" id="ARBA00023143"/>
    </source>
</evidence>
<dbReference type="InterPro" id="IPR037925">
    <property type="entry name" value="FlgE/F/G-like"/>
</dbReference>
<evidence type="ECO:0000259" key="5">
    <source>
        <dbReference type="Pfam" id="PF00460"/>
    </source>
</evidence>
<dbReference type="InterPro" id="IPR019776">
    <property type="entry name" value="Flagellar_basal_body_rod_CS"/>
</dbReference>
<evidence type="ECO:0000313" key="8">
    <source>
        <dbReference type="EMBL" id="MBO0476967.1"/>
    </source>
</evidence>
<dbReference type="InterPro" id="IPR020013">
    <property type="entry name" value="Flagellar_FlgE/F/G"/>
</dbReference>
<comment type="similarity">
    <text evidence="2 4">Belongs to the flagella basal body rod proteins family.</text>
</comment>
<reference evidence="8 9" key="1">
    <citation type="submission" date="2021-03" db="EMBL/GenBank/DDBJ databases">
        <title>Enterococcal diversity collection.</title>
        <authorList>
            <person name="Gilmore M.S."/>
            <person name="Schwartzman J."/>
            <person name="Van Tyne D."/>
            <person name="Martin M."/>
            <person name="Earl A.M."/>
            <person name="Manson A.L."/>
            <person name="Straub T."/>
            <person name="Salamzade R."/>
            <person name="Saavedra J."/>
            <person name="Lebreton F."/>
            <person name="Prichula J."/>
            <person name="Schaufler K."/>
            <person name="Gaca A."/>
            <person name="Sgardioli B."/>
            <person name="Wagenaar J."/>
            <person name="Strong T."/>
        </authorList>
    </citation>
    <scope>NUCLEOTIDE SEQUENCE [LARGE SCALE GENOMIC DNA]</scope>
    <source>
        <strain evidence="8 9">DIV0080</strain>
    </source>
</reference>
<evidence type="ECO:0000256" key="2">
    <source>
        <dbReference type="ARBA" id="ARBA00009677"/>
    </source>
</evidence>
<keyword evidence="3 4" id="KW-0975">Bacterial flagellum</keyword>
<feature type="domain" description="Flagellar basal-body/hook protein C-terminal" evidence="6">
    <location>
        <begin position="268"/>
        <end position="313"/>
    </location>
</feature>
<proteinExistence type="inferred from homology"/>
<evidence type="ECO:0000256" key="1">
    <source>
        <dbReference type="ARBA" id="ARBA00004117"/>
    </source>
</evidence>
<keyword evidence="8" id="KW-0969">Cilium</keyword>
<feature type="domain" description="Flagellar basal body rod protein N-terminal" evidence="5">
    <location>
        <begin position="5"/>
        <end position="35"/>
    </location>
</feature>
<organism evidence="8 9">
    <name type="scientific">Candidatus Vagococcus giribetii</name>
    <dbReference type="NCBI Taxonomy" id="2230876"/>
    <lineage>
        <taxon>Bacteria</taxon>
        <taxon>Bacillati</taxon>
        <taxon>Bacillota</taxon>
        <taxon>Bacilli</taxon>
        <taxon>Lactobacillales</taxon>
        <taxon>Enterococcaceae</taxon>
        <taxon>Vagococcus</taxon>
    </lineage>
</organism>
<dbReference type="InterPro" id="IPR053967">
    <property type="entry name" value="LlgE_F_G-like_D1"/>
</dbReference>
<evidence type="ECO:0000313" key="9">
    <source>
        <dbReference type="Proteomes" id="UP000664857"/>
    </source>
</evidence>
<evidence type="ECO:0000259" key="7">
    <source>
        <dbReference type="Pfam" id="PF22692"/>
    </source>
</evidence>
<protein>
    <recommendedName>
        <fullName evidence="4">Flagellar hook protein FlgE</fullName>
    </recommendedName>
</protein>
<gene>
    <name evidence="8" type="ORF">DOK76_07790</name>
</gene>
<dbReference type="PANTHER" id="PTHR30435:SF1">
    <property type="entry name" value="FLAGELLAR HOOK PROTEIN FLGE"/>
    <property type="match status" value="1"/>
</dbReference>
<dbReference type="Pfam" id="PF06429">
    <property type="entry name" value="Flg_bbr_C"/>
    <property type="match status" value="1"/>
</dbReference>
<dbReference type="PANTHER" id="PTHR30435">
    <property type="entry name" value="FLAGELLAR PROTEIN"/>
    <property type="match status" value="1"/>
</dbReference>
<comment type="caution">
    <text evidence="8">The sequence shown here is derived from an EMBL/GenBank/DDBJ whole genome shotgun (WGS) entry which is preliminary data.</text>
</comment>
<keyword evidence="8" id="KW-0966">Cell projection</keyword>
<dbReference type="SUPFAM" id="SSF117143">
    <property type="entry name" value="Flagellar hook protein flgE"/>
    <property type="match status" value="1"/>
</dbReference>
<dbReference type="Pfam" id="PF00460">
    <property type="entry name" value="Flg_bb_rod"/>
    <property type="match status" value="1"/>
</dbReference>
<dbReference type="PROSITE" id="PS00588">
    <property type="entry name" value="FLAGELLA_BB_ROD"/>
    <property type="match status" value="1"/>
</dbReference>
<dbReference type="NCBIfam" id="TIGR03506">
    <property type="entry name" value="FlgEFG_subfam"/>
    <property type="match status" value="2"/>
</dbReference>
<dbReference type="EMBL" id="JAFLVX010000018">
    <property type="protein sequence ID" value="MBO0476967.1"/>
    <property type="molecule type" value="Genomic_DNA"/>
</dbReference>
<sequence>MLNSMNSGVSGMKSQQTKMDVTANNIANVNTYGYKSERVTFQDVMSSTEANAQGPNMNGGGGVNPRQVGLGVQVGSIDKNNTIGTPQPTGRPLDFALDDQGYFILQKDDGDETKYYTRNGAFTLDANGTLTSVDGYKVMGYQTADGNPIQSSKDFDAQTDLTEPVGPITIPNKLTVPELDEDGNPVLDEDGNPAMKEITLMNFTIGSDGLVTGRYSDDNTYVIGQVAVTTFPNPDGLEKTGGNNYVQSGNSGDPNYVRAGQSGSGRLVQGALEGSNVDLATEFTDMIITSRAYQANSRTITTSDEMLQELINLKR</sequence>
<dbReference type="InterPro" id="IPR010930">
    <property type="entry name" value="Flg_bb/hook_C_dom"/>
</dbReference>
<comment type="function">
    <text evidence="4">A flexible structure which links the flagellar filament to the drive apparatus in the basal body.</text>
</comment>
<feature type="domain" description="Flagellar hook protein FlgE/F/G-like D1" evidence="7">
    <location>
        <begin position="97"/>
        <end position="184"/>
    </location>
</feature>
<evidence type="ECO:0000259" key="6">
    <source>
        <dbReference type="Pfam" id="PF06429"/>
    </source>
</evidence>
<keyword evidence="9" id="KW-1185">Reference proteome</keyword>
<evidence type="ECO:0000256" key="4">
    <source>
        <dbReference type="RuleBase" id="RU362116"/>
    </source>
</evidence>
<dbReference type="RefSeq" id="WP_206966474.1">
    <property type="nucleotide sequence ID" value="NZ_JAFLVX010000018.1"/>
</dbReference>
<comment type="subcellular location">
    <subcellularLocation>
        <location evidence="1 4">Bacterial flagellum basal body</location>
    </subcellularLocation>
</comment>
<dbReference type="Proteomes" id="UP000664857">
    <property type="component" value="Unassembled WGS sequence"/>
</dbReference>
<keyword evidence="8" id="KW-0282">Flagellum</keyword>
<dbReference type="Pfam" id="PF22692">
    <property type="entry name" value="LlgE_F_G_D1"/>
    <property type="match status" value="1"/>
</dbReference>
<name>A0ABS3HT90_9ENTE</name>
<accession>A0ABS3HT90</accession>
<dbReference type="InterPro" id="IPR001444">
    <property type="entry name" value="Flag_bb_rod_N"/>
</dbReference>